<evidence type="ECO:0000313" key="5">
    <source>
        <dbReference type="EMBL" id="NYJ79420.1"/>
    </source>
</evidence>
<evidence type="ECO:0000259" key="4">
    <source>
        <dbReference type="Pfam" id="PF25583"/>
    </source>
</evidence>
<evidence type="ECO:0000256" key="1">
    <source>
        <dbReference type="SAM" id="MobiDB-lite"/>
    </source>
</evidence>
<dbReference type="PANTHER" id="PTHR34580:SF1">
    <property type="entry name" value="PROTEIN PAFC"/>
    <property type="match status" value="1"/>
</dbReference>
<feature type="domain" description="WYL" evidence="2">
    <location>
        <begin position="600"/>
        <end position="663"/>
    </location>
</feature>
<sequence>MVGYRHISRRAADRVVGIDGGIDGDVVAEYEAASHATGAEETQDVTADSGVSRALSLAATLIDAAPSGLTKAEVRERVEHYRTAGDGASAEAFEQQFSRDKRHLRRIGIEITEQGGGAEDREGRGGDHEFRYLIDPQAHGLPLLELDAEEVVALRHTELLWSGTRAQQAIRQASGALLAPHLGEGGLPDVGGPAQSQPSAVRLGLADDQVLDHLAVLAEARGSRVVGFDYGPRGRHRAERRRTLPLGVGSRGGWYLVGHDLDRDAVRVYRLDRIRGAIEPLTVQDDGAAAILQGIAEGRVDPRKVTQEQLETLGPVHGTETVELAVAEALVPSFLPHARAQSAEDVESADGAVTQRRRSRGDGARRLTVETSLHDSFVGKVAAAGPQVHILSGHRLTALVRSHLESVLRAHRDVPAEPIELKPVKHGARNDALVKIARVVSIAAYLQASGGARVSDLLRRYSLEPRQLHRDLLSLQQSAAFDDAQFGHYIDITPELPLTRRVFEERLVPEDPVIRVQLPGERLSSTLGRPLRLSTPQALSLLIGLEGLIASEDPTEELVRAAAERLRDRIRAIVPEELDVTAAELSVVWHSDDDFGREPQLHAALGAGHAVELLYEDLQGRRTRRTVDPVNLLHDGPRTYLRAWCRSAQGERNFLLSRMLELRPLPETPLSRESLRLAAEPARRPEVPRLPEDTLVTLRFAPSAVALADGWAPLREAWHEGGARTVEVALRSPAIAVDLALRSGGDVTVTAPEELSAEVLHRAEAALAAVRRNASSCVEYPETQTKGRTP</sequence>
<reference evidence="5 6" key="1">
    <citation type="submission" date="2020-07" db="EMBL/GenBank/DDBJ databases">
        <title>Sequencing the genomes of 1000 actinobacteria strains.</title>
        <authorList>
            <person name="Klenk H.-P."/>
        </authorList>
    </citation>
    <scope>NUCLEOTIDE SEQUENCE [LARGE SCALE GENOMIC DNA]</scope>
    <source>
        <strain evidence="5 6">DSM 15475</strain>
    </source>
</reference>
<name>A0A7Z0GNZ9_9MICC</name>
<feature type="region of interest" description="Disordered" evidence="1">
    <location>
        <begin position="341"/>
        <end position="364"/>
    </location>
</feature>
<dbReference type="Pfam" id="PF19187">
    <property type="entry name" value="HTH_PafC"/>
    <property type="match status" value="1"/>
</dbReference>
<evidence type="ECO:0000313" key="6">
    <source>
        <dbReference type="Proteomes" id="UP000535437"/>
    </source>
</evidence>
<feature type="domain" description="WYL" evidence="2">
    <location>
        <begin position="214"/>
        <end position="277"/>
    </location>
</feature>
<dbReference type="PANTHER" id="PTHR34580">
    <property type="match status" value="1"/>
</dbReference>
<proteinExistence type="predicted"/>
<evidence type="ECO:0000259" key="3">
    <source>
        <dbReference type="Pfam" id="PF19187"/>
    </source>
</evidence>
<keyword evidence="6" id="KW-1185">Reference proteome</keyword>
<dbReference type="InterPro" id="IPR057727">
    <property type="entry name" value="WCX_dom"/>
</dbReference>
<dbReference type="PROSITE" id="PS52050">
    <property type="entry name" value="WYL"/>
    <property type="match status" value="1"/>
</dbReference>
<dbReference type="GO" id="GO:0003677">
    <property type="term" value="F:DNA binding"/>
    <property type="evidence" value="ECO:0007669"/>
    <property type="project" value="UniProtKB-KW"/>
</dbReference>
<dbReference type="RefSeq" id="WP_179542643.1">
    <property type="nucleotide sequence ID" value="NZ_BAAALL010000001.1"/>
</dbReference>
<dbReference type="AlphaFoldDB" id="A0A7Z0GNZ9"/>
<protein>
    <submittedName>
        <fullName evidence="5">Putative DNA-binding transcriptional regulator YafY</fullName>
    </submittedName>
</protein>
<dbReference type="InterPro" id="IPR043839">
    <property type="entry name" value="PafC_HTH"/>
</dbReference>
<feature type="domain" description="PafC HTH" evidence="3">
    <location>
        <begin position="435"/>
        <end position="567"/>
    </location>
</feature>
<organism evidence="5 6">
    <name type="scientific">Nesterenkonia xinjiangensis</name>
    <dbReference type="NCBI Taxonomy" id="225327"/>
    <lineage>
        <taxon>Bacteria</taxon>
        <taxon>Bacillati</taxon>
        <taxon>Actinomycetota</taxon>
        <taxon>Actinomycetes</taxon>
        <taxon>Micrococcales</taxon>
        <taxon>Micrococcaceae</taxon>
        <taxon>Nesterenkonia</taxon>
    </lineage>
</organism>
<comment type="caution">
    <text evidence="5">The sequence shown here is derived from an EMBL/GenBank/DDBJ whole genome shotgun (WGS) entry which is preliminary data.</text>
</comment>
<keyword evidence="5" id="KW-0238">DNA-binding</keyword>
<dbReference type="Pfam" id="PF25583">
    <property type="entry name" value="WCX"/>
    <property type="match status" value="1"/>
</dbReference>
<dbReference type="Pfam" id="PF13280">
    <property type="entry name" value="WYL"/>
    <property type="match status" value="2"/>
</dbReference>
<feature type="domain" description="WCX" evidence="4">
    <location>
        <begin position="694"/>
        <end position="767"/>
    </location>
</feature>
<evidence type="ECO:0000259" key="2">
    <source>
        <dbReference type="Pfam" id="PF13280"/>
    </source>
</evidence>
<dbReference type="InterPro" id="IPR051534">
    <property type="entry name" value="CBASS_pafABC_assoc_protein"/>
</dbReference>
<dbReference type="Proteomes" id="UP000535437">
    <property type="component" value="Unassembled WGS sequence"/>
</dbReference>
<dbReference type="InterPro" id="IPR026881">
    <property type="entry name" value="WYL_dom"/>
</dbReference>
<dbReference type="EMBL" id="JACCFY010000001">
    <property type="protein sequence ID" value="NYJ79420.1"/>
    <property type="molecule type" value="Genomic_DNA"/>
</dbReference>
<accession>A0A7Z0GNZ9</accession>
<gene>
    <name evidence="5" type="ORF">HNR09_002831</name>
</gene>